<dbReference type="InterPro" id="IPR050834">
    <property type="entry name" value="Glycosyltransf_2"/>
</dbReference>
<dbReference type="Pfam" id="PF00535">
    <property type="entry name" value="Glycos_transf_2"/>
    <property type="match status" value="1"/>
</dbReference>
<organism evidence="2 3">
    <name type="scientific">Methylotuvimicrobium alcaliphilum (strain DSM 19304 / NCIMB 14124 / VKM B-2133 / 20Z)</name>
    <name type="common">Methylomicrobium alcaliphilum</name>
    <dbReference type="NCBI Taxonomy" id="1091494"/>
    <lineage>
        <taxon>Bacteria</taxon>
        <taxon>Pseudomonadati</taxon>
        <taxon>Pseudomonadota</taxon>
        <taxon>Gammaproteobacteria</taxon>
        <taxon>Methylococcales</taxon>
        <taxon>Methylococcaceae</taxon>
        <taxon>Methylotuvimicrobium</taxon>
    </lineage>
</organism>
<dbReference type="SUPFAM" id="SSF53448">
    <property type="entry name" value="Nucleotide-diphospho-sugar transferases"/>
    <property type="match status" value="1"/>
</dbReference>
<dbReference type="Proteomes" id="UP000008315">
    <property type="component" value="Chromosome"/>
</dbReference>
<dbReference type="HOGENOM" id="CLU_025996_0_0_6"/>
<reference evidence="3" key="1">
    <citation type="journal article" date="2012" name="J. Bacteriol.">
        <title>Genome sequence of the haloalkaliphilic methanotrophic bacterium Methylomicrobium alcaliphilum 20Z.</title>
        <authorList>
            <person name="Vuilleumier S."/>
            <person name="Khmelenina V.N."/>
            <person name="Bringel F."/>
            <person name="Reshetnikov A.S."/>
            <person name="Lajus A."/>
            <person name="Mangenot S."/>
            <person name="Rouy Z."/>
            <person name="Op den Camp H.J."/>
            <person name="Jetten M.S."/>
            <person name="Dispirito A.A."/>
            <person name="Dunfield P."/>
            <person name="Klotz M.G."/>
            <person name="Semrau J.D."/>
            <person name="Stein L.Y."/>
            <person name="Barbe V."/>
            <person name="Medigue C."/>
            <person name="Trotsenko Y.A."/>
            <person name="Kalyuzhnaya M.G."/>
        </authorList>
    </citation>
    <scope>NUCLEOTIDE SEQUENCE [LARGE SCALE GENOMIC DNA]</scope>
    <source>
        <strain evidence="3">DSM 19304 / NCIMB 14124 / VKM B-2133 / 20Z</strain>
    </source>
</reference>
<dbReference type="RefSeq" id="WP_014149131.1">
    <property type="nucleotide sequence ID" value="NC_016112.1"/>
</dbReference>
<name>G4SYR8_META2</name>
<dbReference type="CDD" id="cd00761">
    <property type="entry name" value="Glyco_tranf_GTA_type"/>
    <property type="match status" value="1"/>
</dbReference>
<dbReference type="GO" id="GO:0016740">
    <property type="term" value="F:transferase activity"/>
    <property type="evidence" value="ECO:0007669"/>
    <property type="project" value="UniProtKB-KW"/>
</dbReference>
<keyword evidence="3" id="KW-1185">Reference proteome</keyword>
<evidence type="ECO:0000259" key="1">
    <source>
        <dbReference type="Pfam" id="PF00535"/>
    </source>
</evidence>
<dbReference type="PATRIC" id="fig|271065.3.peg.2760"/>
<accession>G4SYR8</accession>
<dbReference type="KEGG" id="mah:MEALZ_2690"/>
<dbReference type="PANTHER" id="PTHR43685">
    <property type="entry name" value="GLYCOSYLTRANSFERASE"/>
    <property type="match status" value="1"/>
</dbReference>
<sequence>MKISVVIPAYNSAAFIADAVRSILNQSQPVDEIVIVDDGSTDDTQTVVESLSGPIIYINQPNQGPSTARNTGIDTAKNDWIAFLDADDQWTQQKIERQLNVLQNYPELVLIAGDMAEIDNSNRIITESVLNKHNLLSKFQALENRPIPNALAELVTKNFIPTGTVLVKKSALIEAGCFNPNIRFGEDLECWSKIAAKHPIACMPDILMLRRQQGNNATQLTAPLFNDLARVMTSIRNYAAKDLSLQNIDPDRLVADAYAYADLGYWHFSEYDLITARQAFSASLKEKPSKRALLYWLACLMPEGIIKMLRKIKNL</sequence>
<dbReference type="EMBL" id="FO082060">
    <property type="protein sequence ID" value="CCE24365.1"/>
    <property type="molecule type" value="Genomic_DNA"/>
</dbReference>
<feature type="domain" description="Glycosyltransferase 2-like" evidence="1">
    <location>
        <begin position="4"/>
        <end position="124"/>
    </location>
</feature>
<gene>
    <name evidence="2" type="ordered locus">MEALZ_2690</name>
</gene>
<dbReference type="Gene3D" id="3.90.550.10">
    <property type="entry name" value="Spore Coat Polysaccharide Biosynthesis Protein SpsA, Chain A"/>
    <property type="match status" value="1"/>
</dbReference>
<protein>
    <submittedName>
        <fullName evidence="2">Glycosyl transferase family 2</fullName>
    </submittedName>
</protein>
<proteinExistence type="predicted"/>
<dbReference type="InterPro" id="IPR001173">
    <property type="entry name" value="Glyco_trans_2-like"/>
</dbReference>
<dbReference type="AlphaFoldDB" id="G4SYR8"/>
<evidence type="ECO:0000313" key="2">
    <source>
        <dbReference type="EMBL" id="CCE24365.1"/>
    </source>
</evidence>
<dbReference type="STRING" id="1091494.MEALZ_2690"/>
<dbReference type="InterPro" id="IPR029044">
    <property type="entry name" value="Nucleotide-diphossugar_trans"/>
</dbReference>
<dbReference type="PANTHER" id="PTHR43685:SF2">
    <property type="entry name" value="GLYCOSYLTRANSFERASE 2-LIKE DOMAIN-CONTAINING PROTEIN"/>
    <property type="match status" value="1"/>
</dbReference>
<keyword evidence="2" id="KW-0808">Transferase</keyword>
<evidence type="ECO:0000313" key="3">
    <source>
        <dbReference type="Proteomes" id="UP000008315"/>
    </source>
</evidence>